<feature type="region of interest" description="Disordered" evidence="1">
    <location>
        <begin position="241"/>
        <end position="291"/>
    </location>
</feature>
<protein>
    <submittedName>
        <fullName evidence="2">Uncharacterized protein</fullName>
    </submittedName>
</protein>
<gene>
    <name evidence="2" type="ORF">PV09_04369</name>
</gene>
<dbReference type="EMBL" id="KN847540">
    <property type="protein sequence ID" value="KIW04622.1"/>
    <property type="molecule type" value="Genomic_DNA"/>
</dbReference>
<feature type="compositionally biased region" description="Polar residues" evidence="1">
    <location>
        <begin position="260"/>
        <end position="277"/>
    </location>
</feature>
<dbReference type="RefSeq" id="XP_016214491.1">
    <property type="nucleotide sequence ID" value="XM_016357699.1"/>
</dbReference>
<dbReference type="VEuPathDB" id="FungiDB:PV09_04369"/>
<dbReference type="HOGENOM" id="CLU_577722_0_0_1"/>
<proteinExistence type="predicted"/>
<feature type="non-terminal residue" evidence="2">
    <location>
        <position position="1"/>
    </location>
</feature>
<feature type="compositionally biased region" description="Low complexity" evidence="1">
    <location>
        <begin position="278"/>
        <end position="290"/>
    </location>
</feature>
<organism evidence="2 3">
    <name type="scientific">Verruconis gallopava</name>
    <dbReference type="NCBI Taxonomy" id="253628"/>
    <lineage>
        <taxon>Eukaryota</taxon>
        <taxon>Fungi</taxon>
        <taxon>Dikarya</taxon>
        <taxon>Ascomycota</taxon>
        <taxon>Pezizomycotina</taxon>
        <taxon>Dothideomycetes</taxon>
        <taxon>Pleosporomycetidae</taxon>
        <taxon>Venturiales</taxon>
        <taxon>Sympoventuriaceae</taxon>
        <taxon>Verruconis</taxon>
    </lineage>
</organism>
<dbReference type="GeneID" id="27312342"/>
<dbReference type="AlphaFoldDB" id="A0A0D1YVC0"/>
<dbReference type="Proteomes" id="UP000053259">
    <property type="component" value="Unassembled WGS sequence"/>
</dbReference>
<accession>A0A0D1YVC0</accession>
<evidence type="ECO:0000313" key="3">
    <source>
        <dbReference type="Proteomes" id="UP000053259"/>
    </source>
</evidence>
<reference evidence="2 3" key="1">
    <citation type="submission" date="2015-01" db="EMBL/GenBank/DDBJ databases">
        <title>The Genome Sequence of Ochroconis gallopava CBS43764.</title>
        <authorList>
            <consortium name="The Broad Institute Genomics Platform"/>
            <person name="Cuomo C."/>
            <person name="de Hoog S."/>
            <person name="Gorbushina A."/>
            <person name="Stielow B."/>
            <person name="Teixiera M."/>
            <person name="Abouelleil A."/>
            <person name="Chapman S.B."/>
            <person name="Priest M."/>
            <person name="Young S.K."/>
            <person name="Wortman J."/>
            <person name="Nusbaum C."/>
            <person name="Birren B."/>
        </authorList>
    </citation>
    <scope>NUCLEOTIDE SEQUENCE [LARGE SCALE GENOMIC DNA]</scope>
    <source>
        <strain evidence="2 3">CBS 43764</strain>
    </source>
</reference>
<sequence length="473" mass="51929">MEIRSTSASTTVALIFEHVRDLSNRLEGTDAGPTLFEISRTIEALILLDAEKHISCAVNGEQGQAEASTRPSSFSGAAPITSILAKAKMNINLCTVCANSAADTGEWNPDLEAQLADYWRRFIVNLAQLAFSLKILPEQVSSALCALPGKFEPEPLSRISLLSKHKRFSRSTTSSSSDSLASSQKSLGVFEKANFDVFTTKTLVKSKKISPKTMPVLVNQHSGPPKLQTSGANTSEPLASNAAQHLHTSQEYKRRRKTLTKSTEVSNATVDSVPSHISTGEGTSASTGTANLQLPTYSSIFGRDEKSDKDSLSKEDDSIPEWVLRDYEKDPPPSWMPEVSLRPMRSTPIFAKSLEISNSPPHPQPSVDNLRHQFSDSANYYHIENSNVVIAPQLPLQALTPRPYLATPPPENWRSIAPYSNTRGLVLDALRSEHLKDIFMPDKACVHAIVHQGRHDWCPCCFHTGVCRPPFPM</sequence>
<evidence type="ECO:0000256" key="1">
    <source>
        <dbReference type="SAM" id="MobiDB-lite"/>
    </source>
</evidence>
<name>A0A0D1YVC0_9PEZI</name>
<dbReference type="InParanoid" id="A0A0D1YVC0"/>
<keyword evidence="3" id="KW-1185">Reference proteome</keyword>
<evidence type="ECO:0000313" key="2">
    <source>
        <dbReference type="EMBL" id="KIW04622.1"/>
    </source>
</evidence>